<dbReference type="SUPFAM" id="SSF51905">
    <property type="entry name" value="FAD/NAD(P)-binding domain"/>
    <property type="match status" value="1"/>
</dbReference>
<dbReference type="InterPro" id="IPR036188">
    <property type="entry name" value="FAD/NAD-bd_sf"/>
</dbReference>
<dbReference type="Pfam" id="PF05199">
    <property type="entry name" value="GMC_oxred_C"/>
    <property type="match status" value="1"/>
</dbReference>
<keyword evidence="4" id="KW-0560">Oxidoreductase</keyword>
<dbReference type="InterPro" id="IPR000172">
    <property type="entry name" value="GMC_OxRdtase_N"/>
</dbReference>
<comment type="similarity">
    <text evidence="1">Belongs to the GMC oxidoreductase family.</text>
</comment>
<reference evidence="7" key="2">
    <citation type="submission" date="2023-02" db="EMBL/GenBank/DDBJ databases">
        <authorList>
            <person name="Rayyan A."/>
            <person name="Meyer T."/>
            <person name="Kyndt J.A."/>
        </authorList>
    </citation>
    <scope>NUCLEOTIDE SEQUENCE</scope>
    <source>
        <strain evidence="7">DSM 9987</strain>
    </source>
</reference>
<keyword evidence="3" id="KW-0274">FAD</keyword>
<dbReference type="EMBL" id="JAQQLI010000005">
    <property type="protein sequence ID" value="MDC7785053.1"/>
    <property type="molecule type" value="Genomic_DNA"/>
</dbReference>
<evidence type="ECO:0000256" key="4">
    <source>
        <dbReference type="ARBA" id="ARBA00023002"/>
    </source>
</evidence>
<dbReference type="Pfam" id="PF00732">
    <property type="entry name" value="GMC_oxred_N"/>
    <property type="match status" value="1"/>
</dbReference>
<protein>
    <submittedName>
        <fullName evidence="7">GMC family oxidoreductase</fullName>
    </submittedName>
</protein>
<sequence>MAERRRPVDVVLVGMGLTGAILGRELTQAGLSVVGLERGVWRDTVPDFQSPGMHDELRYAVRQHLHQNPRLETYTARNTDDQEALPIRTLGSFLPGTDVGGAAVHWNGQTWRFLPSDFVAHTHNRERYGAEAVGGDLTVQDFGVTYDELEPFYDRFEYLCGIGGRAGNLNGTIRPGGNPFEGPRRRDYPNPPTAPAYAGALFANAALALGWHPFQVPSANMTAHYTNPEGMTLQPCMICGFCERFGCEHFAKSSPQTIVLPKLMESPNFELRTRAHVTRVLLDRSRSRATGVLYLDLASGREVEQPAEIVILCSFGINNVRHMLLSGIGTPYDPRTGEGTIGRNYTYQTMASVTVFYPETVHTNQFMGAGALGTAIDDFNGDNFDHAGLGFIGGAYVAAYSTGARPIEYHPVPPGTPRWGLAWKRAVRRHYNHAAGLSVHGASMATRGNHLDLDPTYVDAYGQPLLRMTFDFPENDVRMANYITARTTEIARLMGGEIVVPNDRSTPYSIVPYQTTHNTGGAVMGSDPKTSAVNRYLQSWDVPNVFVQGACAFPQNPGYNPTGTVGALAYWSAKAIREQYLKSPGPLVR</sequence>
<comment type="caution">
    <text evidence="7">The sequence shown here is derived from an EMBL/GenBank/DDBJ whole genome shotgun (WGS) entry which is preliminary data.</text>
</comment>
<dbReference type="PANTHER" id="PTHR46056:SF12">
    <property type="entry name" value="LONG-CHAIN-ALCOHOL OXIDASE"/>
    <property type="match status" value="1"/>
</dbReference>
<evidence type="ECO:0000259" key="6">
    <source>
        <dbReference type="Pfam" id="PF05199"/>
    </source>
</evidence>
<organism evidence="7 8">
    <name type="scientific">Rhodoplanes tepidamans</name>
    <name type="common">Rhodoplanes cryptolactis</name>
    <dbReference type="NCBI Taxonomy" id="200616"/>
    <lineage>
        <taxon>Bacteria</taxon>
        <taxon>Pseudomonadati</taxon>
        <taxon>Pseudomonadota</taxon>
        <taxon>Alphaproteobacteria</taxon>
        <taxon>Hyphomicrobiales</taxon>
        <taxon>Nitrobacteraceae</taxon>
        <taxon>Rhodoplanes</taxon>
    </lineage>
</organism>
<dbReference type="SUPFAM" id="SSF54373">
    <property type="entry name" value="FAD-linked reductases, C-terminal domain"/>
    <property type="match status" value="1"/>
</dbReference>
<dbReference type="InterPro" id="IPR007867">
    <property type="entry name" value="GMC_OxRtase_C"/>
</dbReference>
<gene>
    <name evidence="7" type="ORF">PQJ73_05100</name>
</gene>
<keyword evidence="2" id="KW-0285">Flavoprotein</keyword>
<evidence type="ECO:0000256" key="3">
    <source>
        <dbReference type="ARBA" id="ARBA00022827"/>
    </source>
</evidence>
<keyword evidence="8" id="KW-1185">Reference proteome</keyword>
<dbReference type="Proteomes" id="UP001165652">
    <property type="component" value="Unassembled WGS sequence"/>
</dbReference>
<accession>A0ABT5J5W8</accession>
<dbReference type="RefSeq" id="WP_272775903.1">
    <property type="nucleotide sequence ID" value="NZ_JAQQLI010000005.1"/>
</dbReference>
<dbReference type="PANTHER" id="PTHR46056">
    <property type="entry name" value="LONG-CHAIN-ALCOHOL OXIDASE"/>
    <property type="match status" value="1"/>
</dbReference>
<reference evidence="7" key="1">
    <citation type="journal article" date="2023" name="Microbiol Resour">
        <title>Genome Sequences of Rhodoplanes serenus and Two Thermotolerant Strains, Rhodoplanes tepidamans and 'Rhodoplanes cryptolactis,' Further Refine the Genus.</title>
        <authorList>
            <person name="Rayyan A.A."/>
            <person name="Kyndt J.A."/>
        </authorList>
    </citation>
    <scope>NUCLEOTIDE SEQUENCE</scope>
    <source>
        <strain evidence="7">DSM 9987</strain>
    </source>
</reference>
<dbReference type="Gene3D" id="3.50.50.60">
    <property type="entry name" value="FAD/NAD(P)-binding domain"/>
    <property type="match status" value="2"/>
</dbReference>
<feature type="domain" description="Glucose-methanol-choline oxidoreductase C-terminal" evidence="6">
    <location>
        <begin position="449"/>
        <end position="569"/>
    </location>
</feature>
<evidence type="ECO:0000256" key="1">
    <source>
        <dbReference type="ARBA" id="ARBA00010790"/>
    </source>
</evidence>
<proteinExistence type="inferred from homology"/>
<evidence type="ECO:0000259" key="5">
    <source>
        <dbReference type="Pfam" id="PF00732"/>
    </source>
</evidence>
<evidence type="ECO:0000313" key="7">
    <source>
        <dbReference type="EMBL" id="MDC7785053.1"/>
    </source>
</evidence>
<evidence type="ECO:0000256" key="2">
    <source>
        <dbReference type="ARBA" id="ARBA00022630"/>
    </source>
</evidence>
<name>A0ABT5J5W8_RHOTP</name>
<evidence type="ECO:0000313" key="8">
    <source>
        <dbReference type="Proteomes" id="UP001165652"/>
    </source>
</evidence>
<feature type="domain" description="Glucose-methanol-choline oxidoreductase N-terminal" evidence="5">
    <location>
        <begin position="236"/>
        <end position="346"/>
    </location>
</feature>